<evidence type="ECO:0000256" key="1">
    <source>
        <dbReference type="ARBA" id="ARBA00008226"/>
    </source>
</evidence>
<accession>A0ABT7QJ73</accession>
<evidence type="ECO:0000256" key="9">
    <source>
        <dbReference type="ARBA" id="ARBA00047639"/>
    </source>
</evidence>
<dbReference type="InterPro" id="IPR041715">
    <property type="entry name" value="HisRS-like_core"/>
</dbReference>
<organism evidence="12 13">
    <name type="scientific">Candidatus Doriopsillibacter californiensis</name>
    <dbReference type="NCBI Taxonomy" id="2970740"/>
    <lineage>
        <taxon>Bacteria</taxon>
        <taxon>Pseudomonadati</taxon>
        <taxon>Pseudomonadota</taxon>
        <taxon>Gammaproteobacteria</taxon>
        <taxon>Candidatus Tethybacterales</taxon>
        <taxon>Candidatus Persebacteraceae</taxon>
        <taxon>Candidatus Doriopsillibacter</taxon>
    </lineage>
</organism>
<dbReference type="Pfam" id="PF03129">
    <property type="entry name" value="HGTP_anticodon"/>
    <property type="match status" value="1"/>
</dbReference>
<dbReference type="PIRSF" id="PIRSF001549">
    <property type="entry name" value="His-tRNA_synth"/>
    <property type="match status" value="1"/>
</dbReference>
<comment type="subunit">
    <text evidence="2 10">Homodimer.</text>
</comment>
<evidence type="ECO:0000313" key="13">
    <source>
        <dbReference type="Proteomes" id="UP001168167"/>
    </source>
</evidence>
<dbReference type="EMBL" id="JANQAO010000001">
    <property type="protein sequence ID" value="MDM5146787.1"/>
    <property type="molecule type" value="Genomic_DNA"/>
</dbReference>
<comment type="catalytic activity">
    <reaction evidence="9 10">
        <text>tRNA(His) + L-histidine + ATP = L-histidyl-tRNA(His) + AMP + diphosphate + H(+)</text>
        <dbReference type="Rhea" id="RHEA:17313"/>
        <dbReference type="Rhea" id="RHEA-COMP:9665"/>
        <dbReference type="Rhea" id="RHEA-COMP:9689"/>
        <dbReference type="ChEBI" id="CHEBI:15378"/>
        <dbReference type="ChEBI" id="CHEBI:30616"/>
        <dbReference type="ChEBI" id="CHEBI:33019"/>
        <dbReference type="ChEBI" id="CHEBI:57595"/>
        <dbReference type="ChEBI" id="CHEBI:78442"/>
        <dbReference type="ChEBI" id="CHEBI:78527"/>
        <dbReference type="ChEBI" id="CHEBI:456215"/>
        <dbReference type="EC" id="6.1.1.21"/>
    </reaction>
</comment>
<keyword evidence="3 10" id="KW-0963">Cytoplasm</keyword>
<evidence type="ECO:0000259" key="11">
    <source>
        <dbReference type="PROSITE" id="PS50862"/>
    </source>
</evidence>
<dbReference type="InterPro" id="IPR045864">
    <property type="entry name" value="aa-tRNA-synth_II/BPL/LPL"/>
</dbReference>
<dbReference type="Pfam" id="PF13393">
    <property type="entry name" value="tRNA-synt_His"/>
    <property type="match status" value="1"/>
</dbReference>
<evidence type="ECO:0000256" key="3">
    <source>
        <dbReference type="ARBA" id="ARBA00022490"/>
    </source>
</evidence>
<protein>
    <recommendedName>
        <fullName evidence="10">Histidine--tRNA ligase</fullName>
        <ecNumber evidence="10">6.1.1.21</ecNumber>
    </recommendedName>
    <alternativeName>
        <fullName evidence="10">Histidyl-tRNA synthetase</fullName>
        <shortName evidence="10">HisRS</shortName>
    </alternativeName>
</protein>
<name>A0ABT7QJ73_9GAMM</name>
<dbReference type="PANTHER" id="PTHR43707">
    <property type="entry name" value="HISTIDYL-TRNA SYNTHETASE"/>
    <property type="match status" value="1"/>
</dbReference>
<dbReference type="NCBIfam" id="TIGR00442">
    <property type="entry name" value="hisS"/>
    <property type="match status" value="1"/>
</dbReference>
<dbReference type="Gene3D" id="3.40.50.800">
    <property type="entry name" value="Anticodon-binding domain"/>
    <property type="match status" value="1"/>
</dbReference>
<proteinExistence type="inferred from homology"/>
<dbReference type="SUPFAM" id="SSF52954">
    <property type="entry name" value="Class II aaRS ABD-related"/>
    <property type="match status" value="1"/>
</dbReference>
<keyword evidence="7 10" id="KW-0648">Protein biosynthesis</keyword>
<dbReference type="InterPro" id="IPR006195">
    <property type="entry name" value="aa-tRNA-synth_II"/>
</dbReference>
<sequence>MPVILSVRGMRDLLPEDTAHWQAVETTAAACFARYGYAEIRTPMVERTALFCRQLGEHTDVVQKEMYSFIDAGGEELSLRPEATVPTVRALVENGLRRGGLERVWYGGPMFRRERPQKGRYRQFWQLGAEAVGVADPVIDAEQIIMLAQLWNDMGVQDKLCLVVNNLGTADERAHHREKLRTHFRHHESQLDDAARARIDGNPLRILDSKNKSVQEVVNTAPLLANELGTASQQHVASVKNMITGAGIDFVEDTTLVRGLDYYNLTVFEWVLKDDSRRQSTLCGGGRYDGLSEQIGGPALPGCGFALGLDRLAALVDKASHPAPTCYLVTTGGSDSYCTTVAEQLRKNGLSVWRHVGGGNLARQLKKADAMNTALAVIVGTDEESAGEVTLKRLCDGEQQQVLTSRVAETAAMMMIQTG</sequence>
<dbReference type="PANTHER" id="PTHR43707:SF1">
    <property type="entry name" value="HISTIDINE--TRNA LIGASE, MITOCHONDRIAL-RELATED"/>
    <property type="match status" value="1"/>
</dbReference>
<dbReference type="GO" id="GO:0004821">
    <property type="term" value="F:histidine-tRNA ligase activity"/>
    <property type="evidence" value="ECO:0007669"/>
    <property type="project" value="UniProtKB-EC"/>
</dbReference>
<evidence type="ECO:0000256" key="5">
    <source>
        <dbReference type="ARBA" id="ARBA00022741"/>
    </source>
</evidence>
<dbReference type="HAMAP" id="MF_00127">
    <property type="entry name" value="His_tRNA_synth"/>
    <property type="match status" value="1"/>
</dbReference>
<evidence type="ECO:0000313" key="12">
    <source>
        <dbReference type="EMBL" id="MDM5146787.1"/>
    </source>
</evidence>
<feature type="domain" description="Aminoacyl-transfer RNA synthetases class-II family profile" evidence="11">
    <location>
        <begin position="1"/>
        <end position="324"/>
    </location>
</feature>
<keyword evidence="4 10" id="KW-0436">Ligase</keyword>
<dbReference type="InterPro" id="IPR015807">
    <property type="entry name" value="His-tRNA-ligase"/>
</dbReference>
<comment type="caution">
    <text evidence="12">The sequence shown here is derived from an EMBL/GenBank/DDBJ whole genome shotgun (WGS) entry which is preliminary data.</text>
</comment>
<evidence type="ECO:0000256" key="10">
    <source>
        <dbReference type="HAMAP-Rule" id="MF_00127"/>
    </source>
</evidence>
<dbReference type="EC" id="6.1.1.21" evidence="10"/>
<reference evidence="12" key="1">
    <citation type="submission" date="2022-08" db="EMBL/GenBank/DDBJ databases">
        <authorList>
            <person name="Dzunkova M."/>
            <person name="La Clair J."/>
            <person name="Tyml T."/>
            <person name="Doud D."/>
            <person name="Schulz F."/>
            <person name="Piquer S."/>
            <person name="Porcel Sanchis D."/>
            <person name="Osborn A."/>
            <person name="Robinson D."/>
            <person name="Louie K.B."/>
            <person name="Bowen B.P."/>
            <person name="Bowers R."/>
            <person name="Lee J."/>
            <person name="Arnau Llombart V."/>
            <person name="Diaz Villanueva W."/>
            <person name="Gosliner T."/>
            <person name="Northen T."/>
            <person name="Cheng J.-F."/>
            <person name="Burkart M.D."/>
            <person name="Woyke T."/>
        </authorList>
    </citation>
    <scope>NUCLEOTIDE SEQUENCE</scope>
    <source>
        <strain evidence="12">Df01</strain>
    </source>
</reference>
<evidence type="ECO:0000256" key="6">
    <source>
        <dbReference type="ARBA" id="ARBA00022840"/>
    </source>
</evidence>
<evidence type="ECO:0000256" key="8">
    <source>
        <dbReference type="ARBA" id="ARBA00023146"/>
    </source>
</evidence>
<evidence type="ECO:0000256" key="2">
    <source>
        <dbReference type="ARBA" id="ARBA00011738"/>
    </source>
</evidence>
<dbReference type="CDD" id="cd00773">
    <property type="entry name" value="HisRS-like_core"/>
    <property type="match status" value="1"/>
</dbReference>
<keyword evidence="6 10" id="KW-0067">ATP-binding</keyword>
<keyword evidence="5 10" id="KW-0547">Nucleotide-binding</keyword>
<gene>
    <name evidence="10 12" type="primary">hisS</name>
    <name evidence="12" type="ORF">NQX30_00075</name>
</gene>
<dbReference type="PROSITE" id="PS50862">
    <property type="entry name" value="AA_TRNA_LIGASE_II"/>
    <property type="match status" value="1"/>
</dbReference>
<evidence type="ECO:0000256" key="7">
    <source>
        <dbReference type="ARBA" id="ARBA00022917"/>
    </source>
</evidence>
<reference evidence="12" key="2">
    <citation type="journal article" date="2023" name="Microbiome">
        <title>Synthase-selected sorting approach identifies a beta-lactone synthase in a nudibranch symbiotic bacterium.</title>
        <authorList>
            <person name="Dzunkova M."/>
            <person name="La Clair J.J."/>
            <person name="Tyml T."/>
            <person name="Doud D."/>
            <person name="Schulz F."/>
            <person name="Piquer-Esteban S."/>
            <person name="Porcel Sanchis D."/>
            <person name="Osborn A."/>
            <person name="Robinson D."/>
            <person name="Louie K.B."/>
            <person name="Bowen B.P."/>
            <person name="Bowers R.M."/>
            <person name="Lee J."/>
            <person name="Arnau V."/>
            <person name="Diaz-Villanueva W."/>
            <person name="Stepanauskas R."/>
            <person name="Gosliner T."/>
            <person name="Date S.V."/>
            <person name="Northen T.R."/>
            <person name="Cheng J.F."/>
            <person name="Burkart M.D."/>
            <person name="Woyke T."/>
        </authorList>
    </citation>
    <scope>NUCLEOTIDE SEQUENCE</scope>
    <source>
        <strain evidence="12">Df01</strain>
    </source>
</reference>
<keyword evidence="13" id="KW-1185">Reference proteome</keyword>
<dbReference type="InterPro" id="IPR004516">
    <property type="entry name" value="HisRS/HisZ"/>
</dbReference>
<dbReference type="Proteomes" id="UP001168167">
    <property type="component" value="Unassembled WGS sequence"/>
</dbReference>
<dbReference type="InterPro" id="IPR004154">
    <property type="entry name" value="Anticodon-bd"/>
</dbReference>
<dbReference type="Gene3D" id="3.30.930.10">
    <property type="entry name" value="Bira Bifunctional Protein, Domain 2"/>
    <property type="match status" value="1"/>
</dbReference>
<dbReference type="SUPFAM" id="SSF55681">
    <property type="entry name" value="Class II aaRS and biotin synthetases"/>
    <property type="match status" value="1"/>
</dbReference>
<comment type="subcellular location">
    <subcellularLocation>
        <location evidence="10">Cytoplasm</location>
    </subcellularLocation>
</comment>
<evidence type="ECO:0000256" key="4">
    <source>
        <dbReference type="ARBA" id="ARBA00022598"/>
    </source>
</evidence>
<keyword evidence="8 10" id="KW-0030">Aminoacyl-tRNA synthetase</keyword>
<comment type="similarity">
    <text evidence="1 10">Belongs to the class-II aminoacyl-tRNA synthetase family.</text>
</comment>
<dbReference type="InterPro" id="IPR036621">
    <property type="entry name" value="Anticodon-bd_dom_sf"/>
</dbReference>